<evidence type="ECO:0000313" key="2">
    <source>
        <dbReference type="Proteomes" id="UP000290527"/>
    </source>
</evidence>
<gene>
    <name evidence="1" type="ORF">MHHB_P0968</name>
</gene>
<comment type="caution">
    <text evidence="1">The sequence shown here is derived from an EMBL/GenBank/DDBJ whole genome shotgun (WGS) entry which is preliminary data.</text>
</comment>
<dbReference type="OrthoDB" id="65694at2157"/>
<dbReference type="AlphaFoldDB" id="A0A401HR54"/>
<reference evidence="1 2" key="1">
    <citation type="journal article" date="2019" name="Int. J. Syst. Evol. Microbiol.">
        <title>Methanofervidicoccus abyssi gen. nov., sp. nov., a hydrogenotrophic methanogen, isolated from a hydrothermal vent chimney in the Mid-Cayman Spreading Center, the Caribbean Sea.</title>
        <authorList>
            <person name="Sakai S."/>
            <person name="Takaki Y."/>
            <person name="Miyazaki M."/>
            <person name="Ogawara M."/>
            <person name="Yanagawa K."/>
            <person name="Miyazaki J."/>
            <person name="Takai K."/>
        </authorList>
    </citation>
    <scope>NUCLEOTIDE SEQUENCE [LARGE SCALE GENOMIC DNA]</scope>
    <source>
        <strain evidence="1 2">HHB</strain>
    </source>
</reference>
<sequence>MDNLKECILKIICNKIKMGVLAKFLSIEEYRNDILEDFSEVQMEGVETLYEKYLIHYGRPDIKFEVDSKENIIDILEETIELEKTSAKKIGANFGIRQSIIHALAEDEKYYYYLKRLLSES</sequence>
<keyword evidence="2" id="KW-1185">Reference proteome</keyword>
<protein>
    <submittedName>
        <fullName evidence="1">Uncharacterized protein</fullName>
    </submittedName>
</protein>
<dbReference type="RefSeq" id="WP_131007571.1">
    <property type="nucleotide sequence ID" value="NZ_BFAX01000004.1"/>
</dbReference>
<organism evidence="1 2">
    <name type="scientific">Methanofervidicoccus abyssi</name>
    <dbReference type="NCBI Taxonomy" id="2082189"/>
    <lineage>
        <taxon>Archaea</taxon>
        <taxon>Methanobacteriati</taxon>
        <taxon>Methanobacteriota</taxon>
        <taxon>Methanomada group</taxon>
        <taxon>Methanococci</taxon>
        <taxon>Methanococcales</taxon>
        <taxon>Methanofervidicoccus</taxon>
    </lineage>
</organism>
<evidence type="ECO:0000313" key="1">
    <source>
        <dbReference type="EMBL" id="GBF36738.1"/>
    </source>
</evidence>
<name>A0A401HR54_9EURY</name>
<dbReference type="Proteomes" id="UP000290527">
    <property type="component" value="Unassembled WGS sequence"/>
</dbReference>
<dbReference type="EMBL" id="BFAX01000004">
    <property type="protein sequence ID" value="GBF36738.1"/>
    <property type="molecule type" value="Genomic_DNA"/>
</dbReference>
<accession>A0A401HR54</accession>
<proteinExistence type="predicted"/>